<dbReference type="Proteomes" id="UP000078200">
    <property type="component" value="Unassembled WGS sequence"/>
</dbReference>
<feature type="repeat" description="WD" evidence="3">
    <location>
        <begin position="149"/>
        <end position="191"/>
    </location>
</feature>
<dbReference type="PRINTS" id="PR00320">
    <property type="entry name" value="GPROTEINBRPT"/>
</dbReference>
<keyword evidence="2" id="KW-0677">Repeat</keyword>
<evidence type="ECO:0000313" key="4">
    <source>
        <dbReference type="EnsemblMetazoa" id="GAUT030055-PA"/>
    </source>
</evidence>
<feature type="repeat" description="WD" evidence="3">
    <location>
        <begin position="192"/>
        <end position="234"/>
    </location>
</feature>
<dbReference type="PANTHER" id="PTHR22836">
    <property type="entry name" value="WD40 REPEAT PROTEIN"/>
    <property type="match status" value="1"/>
</dbReference>
<evidence type="ECO:0000256" key="1">
    <source>
        <dbReference type="ARBA" id="ARBA00022574"/>
    </source>
</evidence>
<dbReference type="AlphaFoldDB" id="A0A1A9V9D6"/>
<reference evidence="4" key="1">
    <citation type="submission" date="2020-05" db="UniProtKB">
        <authorList>
            <consortium name="EnsemblMetazoa"/>
        </authorList>
    </citation>
    <scope>IDENTIFICATION</scope>
    <source>
        <strain evidence="4">TTRI</strain>
    </source>
</reference>
<dbReference type="GO" id="GO:0031124">
    <property type="term" value="P:mRNA 3'-end processing"/>
    <property type="evidence" value="ECO:0007669"/>
    <property type="project" value="InterPro"/>
</dbReference>
<dbReference type="InterPro" id="IPR001680">
    <property type="entry name" value="WD40_rpt"/>
</dbReference>
<dbReference type="InterPro" id="IPR015943">
    <property type="entry name" value="WD40/YVTN_repeat-like_dom_sf"/>
</dbReference>
<keyword evidence="5" id="KW-1185">Reference proteome</keyword>
<accession>A0A1A9V9D6</accession>
<protein>
    <submittedName>
        <fullName evidence="4">WD_REPEATS_REGION domain-containing protein</fullName>
    </submittedName>
</protein>
<dbReference type="InterPro" id="IPR045245">
    <property type="entry name" value="Pfs2-like"/>
</dbReference>
<name>A0A1A9V9D6_GLOAU</name>
<dbReference type="VEuPathDB" id="VectorBase:GAUT030055"/>
<dbReference type="InterPro" id="IPR019775">
    <property type="entry name" value="WD40_repeat_CS"/>
</dbReference>
<dbReference type="PROSITE" id="PS50294">
    <property type="entry name" value="WD_REPEATS_REGION"/>
    <property type="match status" value="2"/>
</dbReference>
<evidence type="ECO:0000313" key="5">
    <source>
        <dbReference type="Proteomes" id="UP000078200"/>
    </source>
</evidence>
<organism evidence="4 5">
    <name type="scientific">Glossina austeni</name>
    <name type="common">Savannah tsetse fly</name>
    <dbReference type="NCBI Taxonomy" id="7395"/>
    <lineage>
        <taxon>Eukaryota</taxon>
        <taxon>Metazoa</taxon>
        <taxon>Ecdysozoa</taxon>
        <taxon>Arthropoda</taxon>
        <taxon>Hexapoda</taxon>
        <taxon>Insecta</taxon>
        <taxon>Pterygota</taxon>
        <taxon>Neoptera</taxon>
        <taxon>Endopterygota</taxon>
        <taxon>Diptera</taxon>
        <taxon>Brachycera</taxon>
        <taxon>Muscomorpha</taxon>
        <taxon>Hippoboscoidea</taxon>
        <taxon>Glossinidae</taxon>
        <taxon>Glossina</taxon>
    </lineage>
</organism>
<dbReference type="PROSITE" id="PS00678">
    <property type="entry name" value="WD_REPEATS_1"/>
    <property type="match status" value="1"/>
</dbReference>
<dbReference type="PROSITE" id="PS50082">
    <property type="entry name" value="WD_REPEATS_2"/>
    <property type="match status" value="3"/>
</dbReference>
<dbReference type="STRING" id="7395.A0A1A9V9D6"/>
<dbReference type="Pfam" id="PF00400">
    <property type="entry name" value="WD40"/>
    <property type="match status" value="4"/>
</dbReference>
<dbReference type="SMART" id="SM00320">
    <property type="entry name" value="WD40"/>
    <property type="match status" value="4"/>
</dbReference>
<sequence length="272" mass="30657">MSLTKIFLRYYPPGIALNYKQNNGEEYMQHIDLLDLTKNTNPDEIVRKILSGDYNESQVPATTSNNNNNIDNIISPNEDRGLKKAIAKLQRKLQEPTKKKFYIHTRSDAHILPLTNVAFDRIGERCLTGSYDRTCRIINTQTGCEEHVLREHNNVVFSVAFNLPKCDRVVTGSFDGTAKIWSASSGLCRSTYVGHTAEVVAAIFHPINNKTICTASMDSTARIFDVETTQELQNLSYHGAEVITTHFSRDGNLLLTGSFDRTAAIWDIRSKR</sequence>
<dbReference type="PANTHER" id="PTHR22836:SF0">
    <property type="entry name" value="PRE-MRNA 3' END PROCESSING PROTEIN WDR33"/>
    <property type="match status" value="1"/>
</dbReference>
<dbReference type="Gene3D" id="2.130.10.10">
    <property type="entry name" value="YVTN repeat-like/Quinoprotein amine dehydrogenase"/>
    <property type="match status" value="1"/>
</dbReference>
<evidence type="ECO:0000256" key="2">
    <source>
        <dbReference type="ARBA" id="ARBA00022737"/>
    </source>
</evidence>
<dbReference type="InterPro" id="IPR036322">
    <property type="entry name" value="WD40_repeat_dom_sf"/>
</dbReference>
<keyword evidence="1 3" id="KW-0853">WD repeat</keyword>
<feature type="repeat" description="WD" evidence="3">
    <location>
        <begin position="235"/>
        <end position="272"/>
    </location>
</feature>
<dbReference type="GO" id="GO:0005847">
    <property type="term" value="C:mRNA cleavage and polyadenylation specificity factor complex"/>
    <property type="evidence" value="ECO:0007669"/>
    <property type="project" value="TreeGrafter"/>
</dbReference>
<dbReference type="EnsemblMetazoa" id="GAUT030055-RA">
    <property type="protein sequence ID" value="GAUT030055-PA"/>
    <property type="gene ID" value="GAUT030055"/>
</dbReference>
<dbReference type="SUPFAM" id="SSF50978">
    <property type="entry name" value="WD40 repeat-like"/>
    <property type="match status" value="1"/>
</dbReference>
<dbReference type="InterPro" id="IPR020472">
    <property type="entry name" value="WD40_PAC1"/>
</dbReference>
<proteinExistence type="predicted"/>
<evidence type="ECO:0000256" key="3">
    <source>
        <dbReference type="PROSITE-ProRule" id="PRU00221"/>
    </source>
</evidence>